<sequence length="422" mass="45759">MDGGVQSSPATDGEEVPFGLEELFYSRTDHRGVILAGNQVFQRVSHYAWPELIGAPHKIVRNPVTPKAAFRILWQLIETGEPAVAYVCNRAANGQPYWVLATILPFDGGYLSVRLKPSSPVFATVRSLYAKVAAAEAAGQSIEEGVDQILAALRELGHADYPAFMRAALRAEYAERAVQMPQSSPLPETTIAEISKGLMDSMASQRRLQTDFEGVKILPTNLSILAARLEPEGGPLGAVAGLYMSGTLDTMAQINAFTAGKQSLCNRMSDQFERAIFLVTCAELQREMSYLVAAEDWTGSGLDPEAEAGHLQALQDRYDAEALAAIDAAVDLAKAIERAGAELRRSMLSLETVTVMGKVEGARLGPEGDRIRTTVDSLHELNGEISSVLARITDLSATIDRGMSEIREGFRGRSRRKPPRQG</sequence>
<proteinExistence type="predicted"/>
<dbReference type="InterPro" id="IPR035965">
    <property type="entry name" value="PAS-like_dom_sf"/>
</dbReference>
<dbReference type="RefSeq" id="WP_168774405.1">
    <property type="nucleotide sequence ID" value="NZ_JAABNR010000006.1"/>
</dbReference>
<gene>
    <name evidence="1" type="ORF">GV832_08430</name>
</gene>
<dbReference type="InterPro" id="IPR000014">
    <property type="entry name" value="PAS"/>
</dbReference>
<organism evidence="1 2">
    <name type="scientific">Stagnihabitans tardus</name>
    <dbReference type="NCBI Taxonomy" id="2699202"/>
    <lineage>
        <taxon>Bacteria</taxon>
        <taxon>Pseudomonadati</taxon>
        <taxon>Pseudomonadota</taxon>
        <taxon>Alphaproteobacteria</taxon>
        <taxon>Rhodobacterales</taxon>
        <taxon>Paracoccaceae</taxon>
        <taxon>Stagnihabitans</taxon>
    </lineage>
</organism>
<dbReference type="Gene3D" id="3.30.450.20">
    <property type="entry name" value="PAS domain"/>
    <property type="match status" value="1"/>
</dbReference>
<dbReference type="Proteomes" id="UP001193501">
    <property type="component" value="Unassembled WGS sequence"/>
</dbReference>
<reference evidence="1" key="1">
    <citation type="submission" date="2020-01" db="EMBL/GenBank/DDBJ databases">
        <authorList>
            <person name="Chen W.-M."/>
        </authorList>
    </citation>
    <scope>NUCLEOTIDE SEQUENCE</scope>
    <source>
        <strain evidence="1">CYK-10</strain>
    </source>
</reference>
<dbReference type="SUPFAM" id="SSF55785">
    <property type="entry name" value="PYP-like sensor domain (PAS domain)"/>
    <property type="match status" value="1"/>
</dbReference>
<accession>A0AAE5BSA9</accession>
<name>A0AAE5BSA9_9RHOB</name>
<keyword evidence="1" id="KW-0418">Kinase</keyword>
<keyword evidence="2" id="KW-1185">Reference proteome</keyword>
<dbReference type="CDD" id="cd00130">
    <property type="entry name" value="PAS"/>
    <property type="match status" value="1"/>
</dbReference>
<protein>
    <submittedName>
        <fullName evidence="1">Histidine kinase</fullName>
    </submittedName>
</protein>
<comment type="caution">
    <text evidence="1">The sequence shown here is derived from an EMBL/GenBank/DDBJ whole genome shotgun (WGS) entry which is preliminary data.</text>
</comment>
<dbReference type="GO" id="GO:0016301">
    <property type="term" value="F:kinase activity"/>
    <property type="evidence" value="ECO:0007669"/>
    <property type="project" value="UniProtKB-KW"/>
</dbReference>
<evidence type="ECO:0000313" key="2">
    <source>
        <dbReference type="Proteomes" id="UP001193501"/>
    </source>
</evidence>
<dbReference type="AlphaFoldDB" id="A0AAE5BSA9"/>
<dbReference type="EMBL" id="JAABNR010000006">
    <property type="protein sequence ID" value="NBZ87605.1"/>
    <property type="molecule type" value="Genomic_DNA"/>
</dbReference>
<keyword evidence="1" id="KW-0808">Transferase</keyword>
<evidence type="ECO:0000313" key="1">
    <source>
        <dbReference type="EMBL" id="NBZ87605.1"/>
    </source>
</evidence>